<feature type="chain" id="PRO_5012893210" description="ATP synthase subunit b" evidence="15">
    <location>
        <begin position="35"/>
        <end position="206"/>
    </location>
</feature>
<dbReference type="PANTHER" id="PTHR33445">
    <property type="entry name" value="ATP SYNTHASE SUBUNIT B', CHLOROPLASTIC"/>
    <property type="match status" value="1"/>
</dbReference>
<keyword evidence="8 13" id="KW-0472">Membrane</keyword>
<dbReference type="GO" id="GO:0005886">
    <property type="term" value="C:plasma membrane"/>
    <property type="evidence" value="ECO:0007669"/>
    <property type="project" value="UniProtKB-SubCell"/>
</dbReference>
<dbReference type="EMBL" id="FWZX01000024">
    <property type="protein sequence ID" value="SMF62549.1"/>
    <property type="molecule type" value="Genomic_DNA"/>
</dbReference>
<evidence type="ECO:0000256" key="7">
    <source>
        <dbReference type="ARBA" id="ARBA00023065"/>
    </source>
</evidence>
<dbReference type="HAMAP" id="MF_01398">
    <property type="entry name" value="ATP_synth_b_bprime"/>
    <property type="match status" value="1"/>
</dbReference>
<evidence type="ECO:0000256" key="11">
    <source>
        <dbReference type="ARBA" id="ARBA00025614"/>
    </source>
</evidence>
<protein>
    <recommendedName>
        <fullName evidence="13">ATP synthase subunit b</fullName>
    </recommendedName>
    <alternativeName>
        <fullName evidence="13">ATP synthase F(0) sector subunit b</fullName>
    </alternativeName>
    <alternativeName>
        <fullName evidence="13">ATPase subunit I</fullName>
    </alternativeName>
    <alternativeName>
        <fullName evidence="13">F-type ATPase subunit b</fullName>
        <shortName evidence="13">F-ATPase subunit b</shortName>
    </alternativeName>
</protein>
<evidence type="ECO:0000256" key="5">
    <source>
        <dbReference type="ARBA" id="ARBA00022781"/>
    </source>
</evidence>
<sequence length="206" mass="22269">MRRIPSPFPTTPLQKAAAVLTVAGGLLSALPSLAQEAGEAAHKGLPQISQTDTFPSQVFWAIVTFALLYVMVARVILPRIAGTMEERQDKIDDDLSRAEKLKGEADQVMADYERGLQTARSEALDLLRKAQEAWQVEADKRNAAEDAKLAERIKADEDRIAKARAEAEGNLKSVAASVAVALTDKLIGVTPPDQQVSKAVDAVVQR</sequence>
<accession>A0A1Y6CME1</accession>
<dbReference type="GO" id="GO:0046961">
    <property type="term" value="F:proton-transporting ATPase activity, rotational mechanism"/>
    <property type="evidence" value="ECO:0007669"/>
    <property type="project" value="TreeGrafter"/>
</dbReference>
<comment type="similarity">
    <text evidence="1 13 14">Belongs to the ATPase B chain family.</text>
</comment>
<dbReference type="Pfam" id="PF00430">
    <property type="entry name" value="ATP-synt_B"/>
    <property type="match status" value="1"/>
</dbReference>
<dbReference type="Proteomes" id="UP000192917">
    <property type="component" value="Unassembled WGS sequence"/>
</dbReference>
<evidence type="ECO:0000256" key="10">
    <source>
        <dbReference type="ARBA" id="ARBA00025198"/>
    </source>
</evidence>
<comment type="subunit">
    <text evidence="13">F-type ATPases have 2 components, F(1) - the catalytic core - and F(0) - the membrane proton channel. F(1) has five subunits: alpha(3), beta(3), gamma(1), delta(1), epsilon(1). F(0) has three main subunits: a(1), b(2) and c(10-14). The alpha and beta chains form an alternating ring which encloses part of the gamma chain. F(1) is attached to F(0) by a central stalk formed by the gamma and epsilon chains, while a peripheral stalk is formed by the delta and b chains.</text>
</comment>
<evidence type="ECO:0000256" key="3">
    <source>
        <dbReference type="ARBA" id="ARBA00022547"/>
    </source>
</evidence>
<keyword evidence="15" id="KW-0732">Signal</keyword>
<feature type="transmembrane region" description="Helical" evidence="13">
    <location>
        <begin position="58"/>
        <end position="77"/>
    </location>
</feature>
<name>A0A1Y6CME1_9PROT</name>
<keyword evidence="6 13" id="KW-1133">Transmembrane helix</keyword>
<evidence type="ECO:0000256" key="1">
    <source>
        <dbReference type="ARBA" id="ARBA00005513"/>
    </source>
</evidence>
<comment type="subcellular location">
    <subcellularLocation>
        <location evidence="13">Cell membrane</location>
        <topology evidence="13">Single-pass membrane protein</topology>
    </subcellularLocation>
    <subcellularLocation>
        <location evidence="12">Endomembrane system</location>
        <topology evidence="12">Single-pass membrane protein</topology>
    </subcellularLocation>
</comment>
<dbReference type="CDD" id="cd06503">
    <property type="entry name" value="ATP-synt_Fo_b"/>
    <property type="match status" value="1"/>
</dbReference>
<proteinExistence type="inferred from homology"/>
<dbReference type="PANTHER" id="PTHR33445:SF1">
    <property type="entry name" value="ATP SYNTHASE SUBUNIT B"/>
    <property type="match status" value="1"/>
</dbReference>
<organism evidence="16 17">
    <name type="scientific">Tistlia consotensis USBA 355</name>
    <dbReference type="NCBI Taxonomy" id="560819"/>
    <lineage>
        <taxon>Bacteria</taxon>
        <taxon>Pseudomonadati</taxon>
        <taxon>Pseudomonadota</taxon>
        <taxon>Alphaproteobacteria</taxon>
        <taxon>Rhodospirillales</taxon>
        <taxon>Rhodovibrionaceae</taxon>
        <taxon>Tistlia</taxon>
    </lineage>
</organism>
<keyword evidence="4 13" id="KW-0812">Transmembrane</keyword>
<evidence type="ECO:0000256" key="6">
    <source>
        <dbReference type="ARBA" id="ARBA00022989"/>
    </source>
</evidence>
<dbReference type="InterPro" id="IPR002146">
    <property type="entry name" value="ATP_synth_b/b'su_bac/chlpt"/>
</dbReference>
<keyword evidence="7 13" id="KW-0406">Ion transport</keyword>
<keyword evidence="13" id="KW-1003">Cell membrane</keyword>
<evidence type="ECO:0000313" key="17">
    <source>
        <dbReference type="Proteomes" id="UP000192917"/>
    </source>
</evidence>
<keyword evidence="5 13" id="KW-0375">Hydrogen ion transport</keyword>
<dbReference type="RefSeq" id="WP_085125082.1">
    <property type="nucleotide sequence ID" value="NZ_FWZX01000024.1"/>
</dbReference>
<comment type="function">
    <text evidence="10 13">F(1)F(0) ATP synthase produces ATP from ADP in the presence of a proton or sodium gradient. F-type ATPases consist of two structural domains, F(1) containing the extramembraneous catalytic core and F(0) containing the membrane proton channel, linked together by a central stalk and a peripheral stalk. During catalysis, ATP synthesis in the catalytic domain of F(1) is coupled via a rotary mechanism of the central stalk subunits to proton translocation.</text>
</comment>
<evidence type="ECO:0000256" key="8">
    <source>
        <dbReference type="ARBA" id="ARBA00023136"/>
    </source>
</evidence>
<evidence type="ECO:0000256" key="9">
    <source>
        <dbReference type="ARBA" id="ARBA00023310"/>
    </source>
</evidence>
<dbReference type="AlphaFoldDB" id="A0A1Y6CME1"/>
<evidence type="ECO:0000256" key="15">
    <source>
        <dbReference type="SAM" id="SignalP"/>
    </source>
</evidence>
<comment type="function">
    <text evidence="11">Component of the F(0) channel, it forms part of the peripheral stalk, linking F(1) to F(0). The b'-subunit is a diverged and duplicated form of b found in plants and photosynthetic bacteria.</text>
</comment>
<dbReference type="GO" id="GO:0046933">
    <property type="term" value="F:proton-transporting ATP synthase activity, rotational mechanism"/>
    <property type="evidence" value="ECO:0007669"/>
    <property type="project" value="UniProtKB-UniRule"/>
</dbReference>
<dbReference type="GO" id="GO:0045259">
    <property type="term" value="C:proton-transporting ATP synthase complex"/>
    <property type="evidence" value="ECO:0007669"/>
    <property type="project" value="UniProtKB-KW"/>
</dbReference>
<evidence type="ECO:0000256" key="4">
    <source>
        <dbReference type="ARBA" id="ARBA00022692"/>
    </source>
</evidence>
<evidence type="ECO:0000256" key="14">
    <source>
        <dbReference type="RuleBase" id="RU003848"/>
    </source>
</evidence>
<gene>
    <name evidence="13" type="primary">atpF</name>
    <name evidence="16" type="ORF">SAMN05428998_12426</name>
</gene>
<evidence type="ECO:0000256" key="2">
    <source>
        <dbReference type="ARBA" id="ARBA00022448"/>
    </source>
</evidence>
<evidence type="ECO:0000256" key="12">
    <source>
        <dbReference type="ARBA" id="ARBA00037847"/>
    </source>
</evidence>
<dbReference type="Gene3D" id="6.10.250.1580">
    <property type="match status" value="1"/>
</dbReference>
<dbReference type="InterPro" id="IPR050059">
    <property type="entry name" value="ATP_synthase_B_chain"/>
</dbReference>
<evidence type="ECO:0000256" key="13">
    <source>
        <dbReference type="HAMAP-Rule" id="MF_01398"/>
    </source>
</evidence>
<keyword evidence="9 13" id="KW-0066">ATP synthesis</keyword>
<keyword evidence="17" id="KW-1185">Reference proteome</keyword>
<reference evidence="16 17" key="1">
    <citation type="submission" date="2017-04" db="EMBL/GenBank/DDBJ databases">
        <authorList>
            <person name="Afonso C.L."/>
            <person name="Miller P.J."/>
            <person name="Scott M.A."/>
            <person name="Spackman E."/>
            <person name="Goraichik I."/>
            <person name="Dimitrov K.M."/>
            <person name="Suarez D.L."/>
            <person name="Swayne D.E."/>
        </authorList>
    </citation>
    <scope>NUCLEOTIDE SEQUENCE [LARGE SCALE GENOMIC DNA]</scope>
    <source>
        <strain evidence="16 17">USBA 355</strain>
    </source>
</reference>
<evidence type="ECO:0000313" key="16">
    <source>
        <dbReference type="EMBL" id="SMF62549.1"/>
    </source>
</evidence>
<keyword evidence="2 13" id="KW-0813">Transport</keyword>
<feature type="signal peptide" evidence="15">
    <location>
        <begin position="1"/>
        <end position="34"/>
    </location>
</feature>
<dbReference type="STRING" id="560819.SAMN05428998_12426"/>
<dbReference type="GO" id="GO:0012505">
    <property type="term" value="C:endomembrane system"/>
    <property type="evidence" value="ECO:0007669"/>
    <property type="project" value="UniProtKB-SubCell"/>
</dbReference>
<keyword evidence="3 13" id="KW-0138">CF(0)</keyword>